<keyword evidence="2" id="KW-1185">Reference proteome</keyword>
<evidence type="ECO:0000313" key="1">
    <source>
        <dbReference type="EMBL" id="OHT97134.1"/>
    </source>
</evidence>
<dbReference type="Proteomes" id="UP000179636">
    <property type="component" value="Unassembled WGS sequence"/>
</dbReference>
<evidence type="ECO:0000313" key="2">
    <source>
        <dbReference type="Proteomes" id="UP000179636"/>
    </source>
</evidence>
<dbReference type="OrthoDB" id="9940255at2"/>
<reference evidence="1 2" key="1">
    <citation type="submission" date="2016-10" db="EMBL/GenBank/DDBJ databases">
        <title>Evaluation of Human, Animal and Environmental Mycobacterium chelonae Isolates by Core Genome Phylogenomic Analysis, Targeted Gene Comparison, and Anti-microbial Susceptibility Patterns: A Tale of Mistaken Identities.</title>
        <authorList>
            <person name="Fogelson S.B."/>
            <person name="Camus A.C."/>
            <person name="Lorenz W."/>
            <person name="Vasireddy R."/>
            <person name="Vasireddy S."/>
            <person name="Smith T."/>
            <person name="Brown-Elliott B.A."/>
            <person name="Wallace R.J.Jr."/>
            <person name="Hasan N.A."/>
            <person name="Reischl U."/>
            <person name="Sanchez S."/>
        </authorList>
    </citation>
    <scope>NUCLEOTIDE SEQUENCE [LARGE SCALE GENOMIC DNA]</scope>
    <source>
        <strain evidence="1 2">24999</strain>
    </source>
</reference>
<accession>A0A1S1K4M1</accession>
<dbReference type="EMBL" id="MLHV01000016">
    <property type="protein sequence ID" value="OHT97134.1"/>
    <property type="molecule type" value="Genomic_DNA"/>
</dbReference>
<comment type="caution">
    <text evidence="1">The sequence shown here is derived from an EMBL/GenBank/DDBJ whole genome shotgun (WGS) entry which is preliminary data.</text>
</comment>
<dbReference type="RefSeq" id="WP_019344655.1">
    <property type="nucleotide sequence ID" value="NZ_MLHV01000016.1"/>
</dbReference>
<organism evidence="1 2">
    <name type="scientific">Mycobacterium syngnathidarum</name>
    <dbReference type="NCBI Taxonomy" id="1908205"/>
    <lineage>
        <taxon>Bacteria</taxon>
        <taxon>Bacillati</taxon>
        <taxon>Actinomycetota</taxon>
        <taxon>Actinomycetes</taxon>
        <taxon>Mycobacteriales</taxon>
        <taxon>Mycobacteriaceae</taxon>
        <taxon>Mycobacterium</taxon>
    </lineage>
</organism>
<name>A0A1S1K4M1_9MYCO</name>
<proteinExistence type="predicted"/>
<sequence length="63" mass="6945">MRTVYFDHQGATHRLEVDDCGDSESSDIVTIYGPDGSELSSYDSCVHTDEEYISEAKNELGGL</sequence>
<protein>
    <submittedName>
        <fullName evidence="1">Uncharacterized protein</fullName>
    </submittedName>
</protein>
<gene>
    <name evidence="1" type="ORF">BKG61_17920</name>
</gene>
<dbReference type="AlphaFoldDB" id="A0A1S1K4M1"/>